<evidence type="ECO:0000313" key="2">
    <source>
        <dbReference type="EMBL" id="KRN57697.1"/>
    </source>
</evidence>
<organism evidence="2 3">
    <name type="scientific">Carnobacterium divergens DSM 20623</name>
    <dbReference type="NCBI Taxonomy" id="1449336"/>
    <lineage>
        <taxon>Bacteria</taxon>
        <taxon>Bacillati</taxon>
        <taxon>Bacillota</taxon>
        <taxon>Bacilli</taxon>
        <taxon>Lactobacillales</taxon>
        <taxon>Carnobacteriaceae</taxon>
        <taxon>Carnobacterium</taxon>
    </lineage>
</organism>
<protein>
    <submittedName>
        <fullName evidence="2">Putative Membrane Spanning Protein</fullName>
    </submittedName>
</protein>
<name>A0A0R2HY89_CARDV</name>
<comment type="caution">
    <text evidence="2">The sequence shown here is derived from an EMBL/GenBank/DDBJ whole genome shotgun (WGS) entry which is preliminary data.</text>
</comment>
<reference evidence="2 3" key="1">
    <citation type="journal article" date="2015" name="Genome Announc.">
        <title>Expanding the biotechnology potential of lactobacilli through comparative genomics of 213 strains and associated genera.</title>
        <authorList>
            <person name="Sun Z."/>
            <person name="Harris H.M."/>
            <person name="McCann A."/>
            <person name="Guo C."/>
            <person name="Argimon S."/>
            <person name="Zhang W."/>
            <person name="Yang X."/>
            <person name="Jeffery I.B."/>
            <person name="Cooney J.C."/>
            <person name="Kagawa T.F."/>
            <person name="Liu W."/>
            <person name="Song Y."/>
            <person name="Salvetti E."/>
            <person name="Wrobel A."/>
            <person name="Rasinkangas P."/>
            <person name="Parkhill J."/>
            <person name="Rea M.C."/>
            <person name="O'Sullivan O."/>
            <person name="Ritari J."/>
            <person name="Douillard F.P."/>
            <person name="Paul Ross R."/>
            <person name="Yang R."/>
            <person name="Briner A.E."/>
            <person name="Felis G.E."/>
            <person name="de Vos W.M."/>
            <person name="Barrangou R."/>
            <person name="Klaenhammer T.R."/>
            <person name="Caufield P.W."/>
            <person name="Cui Y."/>
            <person name="Zhang H."/>
            <person name="O'Toole P.W."/>
        </authorList>
    </citation>
    <scope>NUCLEOTIDE SEQUENCE [LARGE SCALE GENOMIC DNA]</scope>
    <source>
        <strain evidence="2 3">DSM 20623</strain>
    </source>
</reference>
<gene>
    <name evidence="2" type="ORF">IV74_GL001645</name>
</gene>
<dbReference type="eggNOG" id="COG4708">
    <property type="taxonomic scope" value="Bacteria"/>
</dbReference>
<feature type="transmembrane region" description="Helical" evidence="1">
    <location>
        <begin position="6"/>
        <end position="28"/>
    </location>
</feature>
<dbReference type="PIRSF" id="PIRSF031501">
    <property type="entry name" value="QueT"/>
    <property type="match status" value="1"/>
</dbReference>
<keyword evidence="1" id="KW-0472">Membrane</keyword>
<dbReference type="PATRIC" id="fig|1449336.4.peg.1678"/>
<dbReference type="RefSeq" id="WP_034571578.1">
    <property type="nucleotide sequence ID" value="NZ_JQBS01000003.1"/>
</dbReference>
<sequence>MKTKTLVTNAIVAALYVAITAVLAPLSFGAVQLRFAEMFNHLVVFNKKYIVGIVSGVCISNLFFSSLGVYDLVFGVGQSLVALLLTSGLIRKAKVENVWLKMIINTIVFSLTMAIIAWELVLVFGLPFWATYLTTGIGEMIVLVLTMPVMKALNTYVDFNRRIEK</sequence>
<dbReference type="Proteomes" id="UP000051658">
    <property type="component" value="Unassembled WGS sequence"/>
</dbReference>
<dbReference type="Pfam" id="PF06177">
    <property type="entry name" value="QueT"/>
    <property type="match status" value="1"/>
</dbReference>
<feature type="transmembrane region" description="Helical" evidence="1">
    <location>
        <begin position="72"/>
        <end position="90"/>
    </location>
</feature>
<accession>A0A0R2HY89</accession>
<dbReference type="GeneID" id="89588082"/>
<evidence type="ECO:0000313" key="3">
    <source>
        <dbReference type="Proteomes" id="UP000051658"/>
    </source>
</evidence>
<feature type="transmembrane region" description="Helical" evidence="1">
    <location>
        <begin position="132"/>
        <end position="153"/>
    </location>
</feature>
<keyword evidence="1" id="KW-1133">Transmembrane helix</keyword>
<dbReference type="Gene3D" id="1.10.1760.20">
    <property type="match status" value="1"/>
</dbReference>
<feature type="transmembrane region" description="Helical" evidence="1">
    <location>
        <begin position="102"/>
        <end position="126"/>
    </location>
</feature>
<dbReference type="EMBL" id="JQBS01000003">
    <property type="protein sequence ID" value="KRN57697.1"/>
    <property type="molecule type" value="Genomic_DNA"/>
</dbReference>
<feature type="transmembrane region" description="Helical" evidence="1">
    <location>
        <begin position="49"/>
        <end position="66"/>
    </location>
</feature>
<keyword evidence="3" id="KW-1185">Reference proteome</keyword>
<evidence type="ECO:0000256" key="1">
    <source>
        <dbReference type="SAM" id="Phobius"/>
    </source>
</evidence>
<keyword evidence="1" id="KW-0812">Transmembrane</keyword>
<dbReference type="PANTHER" id="PTHR40044:SF1">
    <property type="entry name" value="INTEGRAL MEMBRANE PROTEIN"/>
    <property type="match status" value="1"/>
</dbReference>
<dbReference type="AlphaFoldDB" id="A0A0R2HY89"/>
<dbReference type="PANTHER" id="PTHR40044">
    <property type="entry name" value="INTEGRAL MEMBRANE PROTEIN-RELATED"/>
    <property type="match status" value="1"/>
</dbReference>
<proteinExistence type="predicted"/>
<dbReference type="InterPro" id="IPR010387">
    <property type="entry name" value="QueT"/>
</dbReference>